<dbReference type="EMBL" id="SNYS01000007">
    <property type="protein sequence ID" value="TDQ69502.1"/>
    <property type="molecule type" value="Genomic_DNA"/>
</dbReference>
<evidence type="ECO:0000313" key="9">
    <source>
        <dbReference type="Proteomes" id="UP000294855"/>
    </source>
</evidence>
<protein>
    <submittedName>
        <fullName evidence="8">Thioredoxin</fullName>
    </submittedName>
</protein>
<dbReference type="SUPFAM" id="SSF52833">
    <property type="entry name" value="Thioredoxin-like"/>
    <property type="match status" value="1"/>
</dbReference>
<keyword evidence="1" id="KW-0813">Transport</keyword>
<feature type="active site" description="Nucleophile" evidence="5">
    <location>
        <position position="16"/>
    </location>
</feature>
<dbReference type="PROSITE" id="PS00194">
    <property type="entry name" value="THIOREDOXIN_1"/>
    <property type="match status" value="1"/>
</dbReference>
<accession>A0A484F685</accession>
<evidence type="ECO:0000313" key="8">
    <source>
        <dbReference type="EMBL" id="TDQ69502.1"/>
    </source>
</evidence>
<dbReference type="OrthoDB" id="35385at2157"/>
<keyword evidence="3 6" id="KW-1015">Disulfide bond</keyword>
<gene>
    <name evidence="8" type="ORF">C7391_0834</name>
</gene>
<evidence type="ECO:0000256" key="5">
    <source>
        <dbReference type="PIRSR" id="PIRSR000077-1"/>
    </source>
</evidence>
<evidence type="ECO:0000256" key="3">
    <source>
        <dbReference type="ARBA" id="ARBA00023157"/>
    </source>
</evidence>
<evidence type="ECO:0000256" key="2">
    <source>
        <dbReference type="ARBA" id="ARBA00022982"/>
    </source>
</evidence>
<organism evidence="8 9">
    <name type="scientific">Methanimicrococcus blatticola</name>
    <dbReference type="NCBI Taxonomy" id="91560"/>
    <lineage>
        <taxon>Archaea</taxon>
        <taxon>Methanobacteriati</taxon>
        <taxon>Methanobacteriota</taxon>
        <taxon>Stenosarchaea group</taxon>
        <taxon>Methanomicrobia</taxon>
        <taxon>Methanosarcinales</taxon>
        <taxon>Methanosarcinaceae</taxon>
        <taxon>Methanimicrococcus</taxon>
    </lineage>
</organism>
<feature type="disulfide bond" description="Redox-active" evidence="6">
    <location>
        <begin position="13"/>
        <end position="16"/>
    </location>
</feature>
<reference evidence="8 9" key="1">
    <citation type="submission" date="2019-03" db="EMBL/GenBank/DDBJ databases">
        <title>Genomic Encyclopedia of Type Strains, Phase IV (KMG-IV): sequencing the most valuable type-strain genomes for metagenomic binning, comparative biology and taxonomic classification.</title>
        <authorList>
            <person name="Goeker M."/>
        </authorList>
    </citation>
    <scope>NUCLEOTIDE SEQUENCE [LARGE SCALE GENOMIC DNA]</scope>
    <source>
        <strain evidence="8 9">DSM 13328</strain>
    </source>
</reference>
<dbReference type="NCBIfam" id="TIGR01068">
    <property type="entry name" value="thioredoxin"/>
    <property type="match status" value="1"/>
</dbReference>
<dbReference type="AlphaFoldDB" id="A0A484F685"/>
<feature type="site" description="Contributes to redox potential value" evidence="5">
    <location>
        <position position="14"/>
    </location>
</feature>
<evidence type="ECO:0000256" key="4">
    <source>
        <dbReference type="ARBA" id="ARBA00023284"/>
    </source>
</evidence>
<dbReference type="InterPro" id="IPR017937">
    <property type="entry name" value="Thioredoxin_CS"/>
</dbReference>
<dbReference type="Gene3D" id="3.40.30.10">
    <property type="entry name" value="Glutaredoxin"/>
    <property type="match status" value="1"/>
</dbReference>
<dbReference type="InterPro" id="IPR005746">
    <property type="entry name" value="Thioredoxin"/>
</dbReference>
<feature type="active site" description="Nucleophile" evidence="5">
    <location>
        <position position="13"/>
    </location>
</feature>
<dbReference type="PIRSF" id="PIRSF000077">
    <property type="entry name" value="Thioredoxin"/>
    <property type="match status" value="1"/>
</dbReference>
<keyword evidence="2" id="KW-0249">Electron transport</keyword>
<feature type="domain" description="Thioredoxin" evidence="7">
    <location>
        <begin position="1"/>
        <end position="88"/>
    </location>
</feature>
<dbReference type="Proteomes" id="UP000294855">
    <property type="component" value="Unassembled WGS sequence"/>
</dbReference>
<dbReference type="GO" id="GO:0005737">
    <property type="term" value="C:cytoplasm"/>
    <property type="evidence" value="ECO:0007669"/>
    <property type="project" value="TreeGrafter"/>
</dbReference>
<keyword evidence="4 6" id="KW-0676">Redox-active center</keyword>
<name>A0A484F685_9EURY</name>
<dbReference type="PANTHER" id="PTHR45663">
    <property type="entry name" value="GEO12009P1"/>
    <property type="match status" value="1"/>
</dbReference>
<proteinExistence type="predicted"/>
<keyword evidence="9" id="KW-1185">Reference proteome</keyword>
<dbReference type="GO" id="GO:0015035">
    <property type="term" value="F:protein-disulfide reductase activity"/>
    <property type="evidence" value="ECO:0007669"/>
    <property type="project" value="InterPro"/>
</dbReference>
<dbReference type="CDD" id="cd02947">
    <property type="entry name" value="TRX_family"/>
    <property type="match status" value="1"/>
</dbReference>
<comment type="caution">
    <text evidence="8">The sequence shown here is derived from an EMBL/GenBank/DDBJ whole genome shotgun (WGS) entry which is preliminary data.</text>
</comment>
<dbReference type="InterPro" id="IPR036249">
    <property type="entry name" value="Thioredoxin-like_sf"/>
</dbReference>
<dbReference type="PROSITE" id="PS51352">
    <property type="entry name" value="THIOREDOXIN_2"/>
    <property type="match status" value="1"/>
</dbReference>
<feature type="site" description="Deprotonates C-terminal active site Cys" evidence="5">
    <location>
        <position position="7"/>
    </location>
</feature>
<dbReference type="Pfam" id="PF00085">
    <property type="entry name" value="Thioredoxin"/>
    <property type="match status" value="1"/>
</dbReference>
<evidence type="ECO:0000256" key="6">
    <source>
        <dbReference type="PIRSR" id="PIRSR000077-4"/>
    </source>
</evidence>
<evidence type="ECO:0000256" key="1">
    <source>
        <dbReference type="ARBA" id="ARBA00022448"/>
    </source>
</evidence>
<feature type="site" description="Contributes to redox potential value" evidence="5">
    <location>
        <position position="15"/>
    </location>
</feature>
<dbReference type="InterPro" id="IPR013766">
    <property type="entry name" value="Thioredoxin_domain"/>
</dbReference>
<sequence>MSLEVIDFTAAWCGPCRMQKPIIEELETQYKDKVKFSVVDVDENQELARQYSIHAIPTIAILLNGELVSSFVGLTSKEKLEVEIEKYL</sequence>
<dbReference type="PANTHER" id="PTHR45663:SF11">
    <property type="entry name" value="GEO12009P1"/>
    <property type="match status" value="1"/>
</dbReference>
<evidence type="ECO:0000259" key="7">
    <source>
        <dbReference type="PROSITE" id="PS51352"/>
    </source>
</evidence>